<dbReference type="PANTHER" id="PTHR37162:SF1">
    <property type="entry name" value="BED-TYPE DOMAIN-CONTAINING PROTEIN"/>
    <property type="match status" value="1"/>
</dbReference>
<dbReference type="SUPFAM" id="SSF53098">
    <property type="entry name" value="Ribonuclease H-like"/>
    <property type="match status" value="1"/>
</dbReference>
<gene>
    <name evidence="1" type="ORF">N1851_015881</name>
</gene>
<proteinExistence type="predicted"/>
<accession>A0AA47MS91</accession>
<dbReference type="PANTHER" id="PTHR37162">
    <property type="entry name" value="HAT FAMILY DIMERISATION DOMAINCONTAINING PROTEIN-RELATED"/>
    <property type="match status" value="1"/>
</dbReference>
<organism evidence="1 2">
    <name type="scientific">Merluccius polli</name>
    <name type="common">Benguela hake</name>
    <name type="synonym">Merluccius cadenati</name>
    <dbReference type="NCBI Taxonomy" id="89951"/>
    <lineage>
        <taxon>Eukaryota</taxon>
        <taxon>Metazoa</taxon>
        <taxon>Chordata</taxon>
        <taxon>Craniata</taxon>
        <taxon>Vertebrata</taxon>
        <taxon>Euteleostomi</taxon>
        <taxon>Actinopterygii</taxon>
        <taxon>Neopterygii</taxon>
        <taxon>Teleostei</taxon>
        <taxon>Neoteleostei</taxon>
        <taxon>Acanthomorphata</taxon>
        <taxon>Zeiogadaria</taxon>
        <taxon>Gadariae</taxon>
        <taxon>Gadiformes</taxon>
        <taxon>Gadoidei</taxon>
        <taxon>Merlucciidae</taxon>
        <taxon>Merluccius</taxon>
    </lineage>
</organism>
<sequence length="113" mass="12370">MQTEWLSAPDILFPRTQAFVRGFPEPSVRVTGAKEFERLAAVAKLVLVLPHSNADAERVFSLVGLNKTKTRNSLALDGTLSSIMATKMAGLEPCFRWEPPTEVIKASKKATGQ</sequence>
<dbReference type="AlphaFoldDB" id="A0AA47MS91"/>
<evidence type="ECO:0008006" key="3">
    <source>
        <dbReference type="Google" id="ProtNLM"/>
    </source>
</evidence>
<comment type="caution">
    <text evidence="1">The sequence shown here is derived from an EMBL/GenBank/DDBJ whole genome shotgun (WGS) entry which is preliminary data.</text>
</comment>
<reference evidence="1" key="1">
    <citation type="journal article" date="2023" name="Front. Mar. Sci.">
        <title>A new Merluccius polli reference genome to investigate the effects of global change in West African waters.</title>
        <authorList>
            <person name="Mateo J.L."/>
            <person name="Blanco-Fernandez C."/>
            <person name="Garcia-Vazquez E."/>
            <person name="Machado-Schiaffino G."/>
        </authorList>
    </citation>
    <scope>NUCLEOTIDE SEQUENCE</scope>
    <source>
        <strain evidence="1">C29</strain>
        <tissue evidence="1">Fin</tissue>
    </source>
</reference>
<dbReference type="EMBL" id="JAOPHQ010002873">
    <property type="protein sequence ID" value="KAK0145226.1"/>
    <property type="molecule type" value="Genomic_DNA"/>
</dbReference>
<keyword evidence="2" id="KW-1185">Reference proteome</keyword>
<evidence type="ECO:0000313" key="2">
    <source>
        <dbReference type="Proteomes" id="UP001174136"/>
    </source>
</evidence>
<evidence type="ECO:0000313" key="1">
    <source>
        <dbReference type="EMBL" id="KAK0145226.1"/>
    </source>
</evidence>
<protein>
    <recommendedName>
        <fullName evidence="3">HAT C-terminal dimerisation domain-containing protein</fullName>
    </recommendedName>
</protein>
<dbReference type="InterPro" id="IPR012337">
    <property type="entry name" value="RNaseH-like_sf"/>
</dbReference>
<name>A0AA47MS91_MERPO</name>
<dbReference type="Proteomes" id="UP001174136">
    <property type="component" value="Unassembled WGS sequence"/>
</dbReference>